<feature type="region of interest" description="Disordered" evidence="11">
    <location>
        <begin position="69"/>
        <end position="94"/>
    </location>
</feature>
<dbReference type="InterPro" id="IPR048735">
    <property type="entry name" value="Slowpoke-like_C"/>
</dbReference>
<evidence type="ECO:0000256" key="7">
    <source>
        <dbReference type="ARBA" id="ARBA00022989"/>
    </source>
</evidence>
<dbReference type="PANTHER" id="PTHR10027">
    <property type="entry name" value="CALCIUM-ACTIVATED POTASSIUM CHANNEL ALPHA CHAIN"/>
    <property type="match status" value="1"/>
</dbReference>
<dbReference type="AlphaFoldDB" id="A0AAW0FDA2"/>
<evidence type="ECO:0000256" key="8">
    <source>
        <dbReference type="ARBA" id="ARBA00023065"/>
    </source>
</evidence>
<keyword evidence="5" id="KW-0631">Potassium channel</keyword>
<evidence type="ECO:0000256" key="3">
    <source>
        <dbReference type="ARBA" id="ARBA00022538"/>
    </source>
</evidence>
<dbReference type="Pfam" id="PF07885">
    <property type="entry name" value="Ion_trans_2"/>
    <property type="match status" value="1"/>
</dbReference>
<keyword evidence="2" id="KW-0813">Transport</keyword>
<feature type="transmembrane region" description="Helical" evidence="12">
    <location>
        <begin position="314"/>
        <end position="334"/>
    </location>
</feature>
<evidence type="ECO:0000259" key="15">
    <source>
        <dbReference type="Pfam" id="PF21014"/>
    </source>
</evidence>
<organism evidence="16 17">
    <name type="scientific">Novymonas esmeraldas</name>
    <dbReference type="NCBI Taxonomy" id="1808958"/>
    <lineage>
        <taxon>Eukaryota</taxon>
        <taxon>Discoba</taxon>
        <taxon>Euglenozoa</taxon>
        <taxon>Kinetoplastea</taxon>
        <taxon>Metakinetoplastina</taxon>
        <taxon>Trypanosomatida</taxon>
        <taxon>Trypanosomatidae</taxon>
        <taxon>Novymonas</taxon>
    </lineage>
</organism>
<feature type="domain" description="Ca2+-activated K+ channel Slowpoke-like C-terminal" evidence="15">
    <location>
        <begin position="1053"/>
        <end position="1110"/>
    </location>
</feature>
<evidence type="ECO:0000256" key="9">
    <source>
        <dbReference type="ARBA" id="ARBA00023136"/>
    </source>
</evidence>
<feature type="transmembrane region" description="Helical" evidence="12">
    <location>
        <begin position="281"/>
        <end position="302"/>
    </location>
</feature>
<dbReference type="Pfam" id="PF03493">
    <property type="entry name" value="BK_channel_a"/>
    <property type="match status" value="1"/>
</dbReference>
<feature type="domain" description="Potassium channel" evidence="14">
    <location>
        <begin position="262"/>
        <end position="336"/>
    </location>
</feature>
<evidence type="ECO:0000259" key="14">
    <source>
        <dbReference type="Pfam" id="PF07885"/>
    </source>
</evidence>
<accession>A0AAW0FDA2</accession>
<evidence type="ECO:0000256" key="4">
    <source>
        <dbReference type="ARBA" id="ARBA00022692"/>
    </source>
</evidence>
<evidence type="ECO:0000256" key="2">
    <source>
        <dbReference type="ARBA" id="ARBA00022448"/>
    </source>
</evidence>
<dbReference type="InterPro" id="IPR013099">
    <property type="entry name" value="K_chnl_dom"/>
</dbReference>
<evidence type="ECO:0000256" key="10">
    <source>
        <dbReference type="ARBA" id="ARBA00023303"/>
    </source>
</evidence>
<dbReference type="Pfam" id="PF21014">
    <property type="entry name" value="Slowpoke_C"/>
    <property type="match status" value="1"/>
</dbReference>
<comment type="subcellular location">
    <subcellularLocation>
        <location evidence="1">Membrane</location>
        <topology evidence="1">Multi-pass membrane protein</topology>
    </subcellularLocation>
</comment>
<evidence type="ECO:0000313" key="16">
    <source>
        <dbReference type="EMBL" id="KAK7202220.1"/>
    </source>
</evidence>
<dbReference type="SUPFAM" id="SSF81324">
    <property type="entry name" value="Voltage-gated potassium channels"/>
    <property type="match status" value="1"/>
</dbReference>
<dbReference type="Gene3D" id="1.10.287.70">
    <property type="match status" value="1"/>
</dbReference>
<evidence type="ECO:0000256" key="6">
    <source>
        <dbReference type="ARBA" id="ARBA00022958"/>
    </source>
</evidence>
<keyword evidence="10 16" id="KW-0407">Ion channel</keyword>
<dbReference type="Proteomes" id="UP001430356">
    <property type="component" value="Unassembled WGS sequence"/>
</dbReference>
<keyword evidence="17" id="KW-1185">Reference proteome</keyword>
<feature type="transmembrane region" description="Helical" evidence="12">
    <location>
        <begin position="118"/>
        <end position="142"/>
    </location>
</feature>
<feature type="domain" description="Calcium-activated potassium channel BK alpha subunit" evidence="13">
    <location>
        <begin position="480"/>
        <end position="574"/>
    </location>
</feature>
<dbReference type="GO" id="GO:0016020">
    <property type="term" value="C:membrane"/>
    <property type="evidence" value="ECO:0007669"/>
    <property type="project" value="UniProtKB-SubCell"/>
</dbReference>
<keyword evidence="6" id="KW-0630">Potassium</keyword>
<comment type="caution">
    <text evidence="16">The sequence shown here is derived from an EMBL/GenBank/DDBJ whole genome shotgun (WGS) entry which is preliminary data.</text>
</comment>
<proteinExistence type="predicted"/>
<sequence length="1119" mass="127481">MPLNGDQAGSPTRYLSPTFPRKGSTEDAWSGVDGGQPIDLTTSHRSRNQNLPPLKRYWRTRSVRRNHAQTNEVEELHSHEHRQKSVSRMNTGNSDSKENDFTYISGPKYFFQQFVRQYPIAAFFVWTFLFLVELSMVVLYIVQSTVSYDVTWVRYDTHEHSGWFYARFVLSVVSLVQLFFAYSLSLMTITVVLITSIYQIVIFFVSLAPHLAWVSRLYVPYFMRCWPMRQYFLFILDSVALMMPRNRKLDLLRLAAGPLTLFICMVFSASGFFRIDQCFQGYPMNVAVSIYFVVVTVSTVGFGDVTPKTPDGKAITIVIIFVFIAKMPTFIRVIRSTAKILKAYRSYTGRKNHFIVYGCVTREEVVSILDEVFCLYPMKSVCFCSKDFSPDVLSIGRHPTYRLRSTFLIVDTLDSFALGRMRAQDASAVIIFPIREGYSSRVDDDVMLSAIIFERFVPNVPQYVWLRYGLHAKLLKGQRSCVIDEHMKKNIMASALLLPGIVPFLVNLVRTAWAEGVEPAHLWTEKGTEDWKNQYEYSRRNVISTCPVPQRFIGATLGQVISNFKYRDVLIVGVEENTRKVMRFELKYRLEEQDVLMAVYERTRNSLSRALEEFSSAGPLNEAARQQYGDHFHQGLNNEELLTENMNTSFVFYPYNSSASLYDLAHAPMSLTSGGGGGGGGPGAVDKDDDDKDDVRSESEAVSVEEVRQALLGIPGVLQAPRGLPLASLQLRRKSAAPLWYLTRRHSGLSTDPFMPAKDREEAMQGVIDEINAALLKVADADLAVSAEQERQVAESKHRDEEVFLFIDQTSSILRKTTTSVYEDVISQTIAQYELYVMMQCICAVHAHSRLTLLTLRKYPPQFLQTWKEIFDTPLRYIRGQGSLDSHLNFALTAETDVSRVRGILLYCSQMGPRDFGDVPIFSVENSVRDLLEWNEQAREGVSGASEQNIVVELQSFLSSIKVSPFHTDPAWRSRGEVNFQDALAFMMGRCFSSNMLFTILIHSHRDSRIIQFFEMVLNLTSTAEMFDKAEWTNRTSQSQTLFKLCGNRSLHFQTFGDAFEFMLSKRQCVAIGVFRLFPESEMLSGTPRYFITNPPMCMPLLVEDIIYCLDGSLDIVRA</sequence>
<dbReference type="GO" id="GO:0005267">
    <property type="term" value="F:potassium channel activity"/>
    <property type="evidence" value="ECO:0007669"/>
    <property type="project" value="UniProtKB-KW"/>
</dbReference>
<reference evidence="16 17" key="1">
    <citation type="journal article" date="2021" name="MBio">
        <title>A New Model Trypanosomatid, Novymonas esmeraldas: Genomic Perception of Its 'Candidatus Pandoraea novymonadis' Endosymbiont.</title>
        <authorList>
            <person name="Zakharova A."/>
            <person name="Saura A."/>
            <person name="Butenko A."/>
            <person name="Podesvova L."/>
            <person name="Warmusova S."/>
            <person name="Kostygov A.Y."/>
            <person name="Nenarokova A."/>
            <person name="Lukes J."/>
            <person name="Opperdoes F.R."/>
            <person name="Yurchenko V."/>
        </authorList>
    </citation>
    <scope>NUCLEOTIDE SEQUENCE [LARGE SCALE GENOMIC DNA]</scope>
    <source>
        <strain evidence="16 17">E262AT.01</strain>
    </source>
</reference>
<evidence type="ECO:0000256" key="5">
    <source>
        <dbReference type="ARBA" id="ARBA00022826"/>
    </source>
</evidence>
<evidence type="ECO:0000256" key="12">
    <source>
        <dbReference type="SAM" id="Phobius"/>
    </source>
</evidence>
<keyword evidence="4 12" id="KW-0812">Transmembrane</keyword>
<feature type="transmembrane region" description="Helical" evidence="12">
    <location>
        <begin position="251"/>
        <end position="275"/>
    </location>
</feature>
<evidence type="ECO:0000256" key="1">
    <source>
        <dbReference type="ARBA" id="ARBA00004141"/>
    </source>
</evidence>
<feature type="region of interest" description="Disordered" evidence="11">
    <location>
        <begin position="673"/>
        <end position="702"/>
    </location>
</feature>
<feature type="region of interest" description="Disordered" evidence="11">
    <location>
        <begin position="1"/>
        <end position="46"/>
    </location>
</feature>
<evidence type="ECO:0000259" key="13">
    <source>
        <dbReference type="Pfam" id="PF03493"/>
    </source>
</evidence>
<evidence type="ECO:0000313" key="17">
    <source>
        <dbReference type="Proteomes" id="UP001430356"/>
    </source>
</evidence>
<feature type="transmembrane region" description="Helical" evidence="12">
    <location>
        <begin position="162"/>
        <end position="182"/>
    </location>
</feature>
<keyword evidence="3" id="KW-0633">Potassium transport</keyword>
<gene>
    <name evidence="16" type="ORF">NESM_000292500</name>
</gene>
<keyword evidence="9 12" id="KW-0472">Membrane</keyword>
<dbReference type="FunFam" id="1.10.287.70:FF:000223">
    <property type="entry name" value="Ion channel/Calcium-activated BK potassium channel alpha subunit, putative"/>
    <property type="match status" value="1"/>
</dbReference>
<protein>
    <submittedName>
        <fullName evidence="16">Ion channel/Calcium-activated BK potassium channel alpha subunit</fullName>
    </submittedName>
</protein>
<dbReference type="InterPro" id="IPR047871">
    <property type="entry name" value="K_chnl_Slo-like"/>
</dbReference>
<name>A0AAW0FDA2_9TRYP</name>
<dbReference type="InterPro" id="IPR003929">
    <property type="entry name" value="K_chnl_BK_asu"/>
</dbReference>
<feature type="transmembrane region" description="Helical" evidence="12">
    <location>
        <begin position="189"/>
        <end position="208"/>
    </location>
</feature>
<keyword evidence="8" id="KW-0406">Ion transport</keyword>
<feature type="compositionally biased region" description="Gly residues" evidence="11">
    <location>
        <begin position="673"/>
        <end position="683"/>
    </location>
</feature>
<keyword evidence="7 12" id="KW-1133">Transmembrane helix</keyword>
<dbReference type="EMBL" id="JAECZO010000026">
    <property type="protein sequence ID" value="KAK7202220.1"/>
    <property type="molecule type" value="Genomic_DNA"/>
</dbReference>
<evidence type="ECO:0000256" key="11">
    <source>
        <dbReference type="SAM" id="MobiDB-lite"/>
    </source>
</evidence>
<dbReference type="PANTHER" id="PTHR10027:SF10">
    <property type="entry name" value="SLOWPOKE 2, ISOFORM D"/>
    <property type="match status" value="1"/>
</dbReference>